<feature type="non-terminal residue" evidence="1">
    <location>
        <position position="43"/>
    </location>
</feature>
<proteinExistence type="predicted"/>
<accession>A0A354M3H8</accession>
<reference evidence="1 2" key="1">
    <citation type="journal article" date="2018" name="Nat. Biotechnol.">
        <title>A standardized bacterial taxonomy based on genome phylogeny substantially revises the tree of life.</title>
        <authorList>
            <person name="Parks D.H."/>
            <person name="Chuvochina M."/>
            <person name="Waite D.W."/>
            <person name="Rinke C."/>
            <person name="Skarshewski A."/>
            <person name="Chaumeil P.A."/>
            <person name="Hugenholtz P."/>
        </authorList>
    </citation>
    <scope>NUCLEOTIDE SEQUENCE [LARGE SCALE GENOMIC DNA]</scope>
    <source>
        <strain evidence="1">UBA11482</strain>
    </source>
</reference>
<gene>
    <name evidence="1" type="ORF">DDY73_08680</name>
</gene>
<organism evidence="1 2">
    <name type="scientific">Coprobacter fastidiosus</name>
    <dbReference type="NCBI Taxonomy" id="1099853"/>
    <lineage>
        <taxon>Bacteria</taxon>
        <taxon>Pseudomonadati</taxon>
        <taxon>Bacteroidota</taxon>
        <taxon>Bacteroidia</taxon>
        <taxon>Bacteroidales</taxon>
        <taxon>Barnesiellaceae</taxon>
        <taxon>Coprobacter</taxon>
    </lineage>
</organism>
<dbReference type="Proteomes" id="UP000262954">
    <property type="component" value="Unassembled WGS sequence"/>
</dbReference>
<sequence length="43" mass="5012">MAKKEEAISMVDTFSEFKELKNIDRTTMISVLEESFRNVLAKM</sequence>
<name>A0A354M3H8_9BACT</name>
<protein>
    <submittedName>
        <fullName evidence="1">Transcription termination/antitermination protein NusA</fullName>
    </submittedName>
</protein>
<evidence type="ECO:0000313" key="1">
    <source>
        <dbReference type="EMBL" id="HBJ09067.1"/>
    </source>
</evidence>
<dbReference type="AlphaFoldDB" id="A0A354M3H8"/>
<dbReference type="EMBL" id="DNWC01000112">
    <property type="protein sequence ID" value="HBJ09067.1"/>
    <property type="molecule type" value="Genomic_DNA"/>
</dbReference>
<comment type="caution">
    <text evidence="1">The sequence shown here is derived from an EMBL/GenBank/DDBJ whole genome shotgun (WGS) entry which is preliminary data.</text>
</comment>
<evidence type="ECO:0000313" key="2">
    <source>
        <dbReference type="Proteomes" id="UP000262954"/>
    </source>
</evidence>